<comment type="subcellular location">
    <subcellularLocation>
        <location evidence="1">Nucleus</location>
    </subcellularLocation>
</comment>
<dbReference type="SUPFAM" id="SSF57701">
    <property type="entry name" value="Zn2/Cys6 DNA-binding domain"/>
    <property type="match status" value="1"/>
</dbReference>
<sequence length="655" mass="75401">MFSTFNSKKSAKHSLLKKVVNIEPKEAKNNKSNKKINTNINKTIQNGNINSINNTTHNENNNPVIISKSPSIRFNNTLVSNNLTNNSFANLIPNPESKQIRFVGLSPRSRMGCIECKRKKKRCDESKPACGLCNRTRAKCKLEKAKMNKTVITSEKINGVEDEEEKIKESKLNEKSDKIKEIAMPDFQNGYNSNEIKAANISPKLNSISKVRSSSFSEIKERSNSSSPVTDLIMKYSTNILNKKIPLYYLPKFGNEYSNDKSIIFLEYYCENVAKSFSTVSEDYNYFLKVYLPMASNNESVLYSLIAWGGKFLGDEGSKELLEYNNGNDIQINQNYFKLFSKEREELLHTLACGTICVAIQISTGDIETWDKLFEICKELIEISGGIKSLTYTMEEKWLVSNFSYHDILSSISNENGTIFTTKDYNEIYELNDVIYGIDPLQSCLKPLFLVMGEIINYSIQFKKKIYSKNGKNEERFQFNKELSKNEILDKLTENEIKFKEFENKIKESKPIQSDLQFFKSSKDMEEHLTLFELFQMTLRLFLRQVLKNYSSNNIDIQYLLIRINFLLDFLIGSSVKSALLFPMIMAGINSVDENDRIANLERFDQYWNNNYPRSGNIKLGKIVVEESWNINPIGNLCVNWYEIAKSLNWSLNLA</sequence>
<dbReference type="OrthoDB" id="5419315at2759"/>
<protein>
    <recommendedName>
        <fullName evidence="3">Zn(2)-C6 fungal-type domain-containing protein</fullName>
    </recommendedName>
</protein>
<dbReference type="GO" id="GO:0000976">
    <property type="term" value="F:transcription cis-regulatory region binding"/>
    <property type="evidence" value="ECO:0007669"/>
    <property type="project" value="TreeGrafter"/>
</dbReference>
<reference evidence="5" key="1">
    <citation type="submission" date="2016-05" db="EMBL/GenBank/DDBJ databases">
        <title>Comparative genomics of biotechnologically important yeasts.</title>
        <authorList>
            <consortium name="DOE Joint Genome Institute"/>
            <person name="Riley R."/>
            <person name="Haridas S."/>
            <person name="Wolfe K.H."/>
            <person name="Lopes M.R."/>
            <person name="Hittinger C.T."/>
            <person name="Goker M."/>
            <person name="Salamov A."/>
            <person name="Wisecaver J."/>
            <person name="Long T.M."/>
            <person name="Aerts A.L."/>
            <person name="Barry K."/>
            <person name="Choi C."/>
            <person name="Clum A."/>
            <person name="Coughlan A.Y."/>
            <person name="Deshpande S."/>
            <person name="Douglass A.P."/>
            <person name="Hanson S.J."/>
            <person name="Klenk H.-P."/>
            <person name="Labutti K."/>
            <person name="Lapidus A."/>
            <person name="Lindquist E."/>
            <person name="Lipzen A."/>
            <person name="Meier-Kolthoff J.P."/>
            <person name="Ohm R.A."/>
            <person name="Otillar R.P."/>
            <person name="Pangilinan J."/>
            <person name="Peng Y."/>
            <person name="Rokas A."/>
            <person name="Rosa C.A."/>
            <person name="Scheuner C."/>
            <person name="Sibirny A.A."/>
            <person name="Slot J.C."/>
            <person name="Stielow J.B."/>
            <person name="Sun H."/>
            <person name="Kurtzman C.P."/>
            <person name="Blackwell M."/>
            <person name="Grigoriev I.V."/>
            <person name="Jeffries T.W."/>
        </authorList>
    </citation>
    <scope>NUCLEOTIDE SEQUENCE [LARGE SCALE GENOMIC DNA]</scope>
    <source>
        <strain evidence="5">DSM 1968</strain>
    </source>
</reference>
<dbReference type="SMART" id="SM00066">
    <property type="entry name" value="GAL4"/>
    <property type="match status" value="1"/>
</dbReference>
<gene>
    <name evidence="4" type="ORF">ASCRUDRAFT_34726</name>
</gene>
<name>A0A1D2VHJ2_9ASCO</name>
<organism evidence="4 5">
    <name type="scientific">Ascoidea rubescens DSM 1968</name>
    <dbReference type="NCBI Taxonomy" id="1344418"/>
    <lineage>
        <taxon>Eukaryota</taxon>
        <taxon>Fungi</taxon>
        <taxon>Dikarya</taxon>
        <taxon>Ascomycota</taxon>
        <taxon>Saccharomycotina</taxon>
        <taxon>Saccharomycetes</taxon>
        <taxon>Ascoideaceae</taxon>
        <taxon>Ascoidea</taxon>
    </lineage>
</organism>
<dbReference type="Proteomes" id="UP000095038">
    <property type="component" value="Unassembled WGS sequence"/>
</dbReference>
<dbReference type="EMBL" id="KV454480">
    <property type="protein sequence ID" value="ODV61062.1"/>
    <property type="molecule type" value="Genomic_DNA"/>
</dbReference>
<dbReference type="GO" id="GO:0000981">
    <property type="term" value="F:DNA-binding transcription factor activity, RNA polymerase II-specific"/>
    <property type="evidence" value="ECO:0007669"/>
    <property type="project" value="InterPro"/>
</dbReference>
<evidence type="ECO:0000256" key="1">
    <source>
        <dbReference type="ARBA" id="ARBA00004123"/>
    </source>
</evidence>
<evidence type="ECO:0000313" key="4">
    <source>
        <dbReference type="EMBL" id="ODV61062.1"/>
    </source>
</evidence>
<dbReference type="GO" id="GO:0005634">
    <property type="term" value="C:nucleus"/>
    <property type="evidence" value="ECO:0007669"/>
    <property type="project" value="UniProtKB-SubCell"/>
</dbReference>
<dbReference type="InterPro" id="IPR021858">
    <property type="entry name" value="Fun_TF"/>
</dbReference>
<dbReference type="Pfam" id="PF11951">
    <property type="entry name" value="Fungal_trans_2"/>
    <property type="match status" value="1"/>
</dbReference>
<keyword evidence="2" id="KW-0539">Nucleus</keyword>
<evidence type="ECO:0000256" key="2">
    <source>
        <dbReference type="ARBA" id="ARBA00023242"/>
    </source>
</evidence>
<evidence type="ECO:0000313" key="5">
    <source>
        <dbReference type="Proteomes" id="UP000095038"/>
    </source>
</evidence>
<dbReference type="AlphaFoldDB" id="A0A1D2VHJ2"/>
<feature type="domain" description="Zn(2)-C6 fungal-type" evidence="3">
    <location>
        <begin position="112"/>
        <end position="142"/>
    </location>
</feature>
<dbReference type="GO" id="GO:0045944">
    <property type="term" value="P:positive regulation of transcription by RNA polymerase II"/>
    <property type="evidence" value="ECO:0007669"/>
    <property type="project" value="TreeGrafter"/>
</dbReference>
<dbReference type="PROSITE" id="PS00463">
    <property type="entry name" value="ZN2_CY6_FUNGAL_1"/>
    <property type="match status" value="1"/>
</dbReference>
<dbReference type="GO" id="GO:0008270">
    <property type="term" value="F:zinc ion binding"/>
    <property type="evidence" value="ECO:0007669"/>
    <property type="project" value="InterPro"/>
</dbReference>
<dbReference type="InterPro" id="IPR001138">
    <property type="entry name" value="Zn2Cys6_DnaBD"/>
</dbReference>
<accession>A0A1D2VHJ2</accession>
<dbReference type="InParanoid" id="A0A1D2VHJ2"/>
<dbReference type="Gene3D" id="4.10.240.10">
    <property type="entry name" value="Zn(2)-C6 fungal-type DNA-binding domain"/>
    <property type="match status" value="1"/>
</dbReference>
<dbReference type="GeneID" id="30964180"/>
<dbReference type="STRING" id="1344418.A0A1D2VHJ2"/>
<evidence type="ECO:0000259" key="3">
    <source>
        <dbReference type="PROSITE" id="PS50048"/>
    </source>
</evidence>
<dbReference type="PROSITE" id="PS50048">
    <property type="entry name" value="ZN2_CY6_FUNGAL_2"/>
    <property type="match status" value="1"/>
</dbReference>
<proteinExistence type="predicted"/>
<dbReference type="PANTHER" id="PTHR37534:SF7">
    <property type="entry name" value="TRANSCRIPTIONAL ACTIVATOR PROTEIN UGA3"/>
    <property type="match status" value="1"/>
</dbReference>
<dbReference type="PANTHER" id="PTHR37534">
    <property type="entry name" value="TRANSCRIPTIONAL ACTIVATOR PROTEIN UGA3"/>
    <property type="match status" value="1"/>
</dbReference>
<dbReference type="InterPro" id="IPR036864">
    <property type="entry name" value="Zn2-C6_fun-type_DNA-bd_sf"/>
</dbReference>
<dbReference type="Pfam" id="PF00172">
    <property type="entry name" value="Zn_clus"/>
    <property type="match status" value="1"/>
</dbReference>
<dbReference type="RefSeq" id="XP_020047369.1">
    <property type="nucleotide sequence ID" value="XM_020190544.1"/>
</dbReference>
<dbReference type="CDD" id="cd00067">
    <property type="entry name" value="GAL4"/>
    <property type="match status" value="1"/>
</dbReference>
<keyword evidence="5" id="KW-1185">Reference proteome</keyword>